<organism evidence="1 3">
    <name type="scientific">Rhizophagus irregularis</name>
    <dbReference type="NCBI Taxonomy" id="588596"/>
    <lineage>
        <taxon>Eukaryota</taxon>
        <taxon>Fungi</taxon>
        <taxon>Fungi incertae sedis</taxon>
        <taxon>Mucoromycota</taxon>
        <taxon>Glomeromycotina</taxon>
        <taxon>Glomeromycetes</taxon>
        <taxon>Glomerales</taxon>
        <taxon>Glomeraceae</taxon>
        <taxon>Rhizophagus</taxon>
    </lineage>
</organism>
<proteinExistence type="predicted"/>
<reference evidence="1 3" key="2">
    <citation type="submission" date="2017-10" db="EMBL/GenBank/DDBJ databases">
        <title>Extensive intraspecific genome diversity in a model arbuscular mycorrhizal fungus.</title>
        <authorList>
            <person name="Chen E.C.H."/>
            <person name="Morin E."/>
            <person name="Baudet D."/>
            <person name="Noel J."/>
            <person name="Ndikumana S."/>
            <person name="Charron P."/>
            <person name="St-Onge C."/>
            <person name="Giorgi J."/>
            <person name="Grigoriev I.V."/>
            <person name="Roux C."/>
            <person name="Martin F.M."/>
            <person name="Corradi N."/>
        </authorList>
    </citation>
    <scope>NUCLEOTIDE SEQUENCE [LARGE SCALE GENOMIC DNA]</scope>
    <source>
        <strain evidence="1 3">C2</strain>
    </source>
</reference>
<evidence type="ECO:0000313" key="3">
    <source>
        <dbReference type="Proteomes" id="UP000233469"/>
    </source>
</evidence>
<sequence>MASDIKFQSLEELDELLAFTQQIKYLADFIEESVNKKLDQDETEKTLNNDEAYGI</sequence>
<dbReference type="Proteomes" id="UP000233469">
    <property type="component" value="Unassembled WGS sequence"/>
</dbReference>
<dbReference type="VEuPathDB" id="FungiDB:FUN_022695"/>
<comment type="caution">
    <text evidence="1">The sequence shown here is derived from an EMBL/GenBank/DDBJ whole genome shotgun (WGS) entry which is preliminary data.</text>
</comment>
<evidence type="ECO:0000313" key="1">
    <source>
        <dbReference type="EMBL" id="PKK58216.1"/>
    </source>
</evidence>
<dbReference type="EMBL" id="LLXL01003737">
    <property type="protein sequence ID" value="PKK58225.1"/>
    <property type="molecule type" value="Genomic_DNA"/>
</dbReference>
<accession>A0A2N1M9C6</accession>
<evidence type="ECO:0000313" key="2">
    <source>
        <dbReference type="EMBL" id="PKK58225.1"/>
    </source>
</evidence>
<feature type="non-terminal residue" evidence="1">
    <location>
        <position position="55"/>
    </location>
</feature>
<gene>
    <name evidence="2" type="ORF">RhiirC2_796645</name>
    <name evidence="1" type="ORF">RhiirC2_796667</name>
</gene>
<name>A0A2N1M9C6_9GLOM</name>
<dbReference type="AlphaFoldDB" id="A0A2N1M9C6"/>
<protein>
    <submittedName>
        <fullName evidence="1">Uncharacterized protein</fullName>
    </submittedName>
</protein>
<dbReference type="EMBL" id="LLXL01003747">
    <property type="protein sequence ID" value="PKK58216.1"/>
    <property type="molecule type" value="Genomic_DNA"/>
</dbReference>
<reference evidence="1 3" key="1">
    <citation type="submission" date="2016-04" db="EMBL/GenBank/DDBJ databases">
        <title>Genome analyses suggest a sexual origin of heterokaryosis in a supposedly ancient asexual fungus.</title>
        <authorList>
            <person name="Ropars J."/>
            <person name="Sedzielewska K."/>
            <person name="Noel J."/>
            <person name="Charron P."/>
            <person name="Farinelli L."/>
            <person name="Marton T."/>
            <person name="Kruger M."/>
            <person name="Pelin A."/>
            <person name="Brachmann A."/>
            <person name="Corradi N."/>
        </authorList>
    </citation>
    <scope>NUCLEOTIDE SEQUENCE [LARGE SCALE GENOMIC DNA]</scope>
    <source>
        <strain evidence="1 3">C2</strain>
    </source>
</reference>